<dbReference type="GO" id="GO:0005164">
    <property type="term" value="F:tumor necrosis factor receptor binding"/>
    <property type="evidence" value="ECO:0007669"/>
    <property type="project" value="TreeGrafter"/>
</dbReference>
<dbReference type="Pfam" id="PF22486">
    <property type="entry name" value="MATH_2"/>
    <property type="match status" value="1"/>
</dbReference>
<evidence type="ECO:0000313" key="7">
    <source>
        <dbReference type="EMBL" id="RMX46066.1"/>
    </source>
</evidence>
<keyword evidence="5" id="KW-0175">Coiled coil</keyword>
<dbReference type="InterPro" id="IPR008974">
    <property type="entry name" value="TRAF-like"/>
</dbReference>
<dbReference type="InterPro" id="IPR002083">
    <property type="entry name" value="MATH/TRAF_dom"/>
</dbReference>
<keyword evidence="3" id="KW-0863">Zinc-finger</keyword>
<dbReference type="Pfam" id="PF02176">
    <property type="entry name" value="zf-TRAF"/>
    <property type="match status" value="1"/>
</dbReference>
<keyword evidence="1" id="KW-0479">Metal-binding</keyword>
<sequence>FAACGDNSFYLYAFPLYKRRTWPLFVLQDKAASVYAQRKTAPWTSVELTRFHRIASPLPHRKGQRKFQNSSLYYWITAMTSQLEAVVVGEFFSRAVGECDCSKNGDVLSNDSQRLETDAIQKFLSVCLKQYFHCFPDNTKETPEGNNVGSQLSADVSCKFCKDDMVPVTLALKVRFVDTIELLFWDTFILMLRAALPPTEKDIKTTDDSFIFCATFLIDKLLHVFSQTNVNGVFVVFKLQLSNHIMEECPKTCEQCVYHDIGCAFQGPRSDLTKHLQDNSEEHLQLALEVIKEQRTEMGIQRGRLRKQEENINQLMESVGKLTALCEETLKNNADQEKTMNRLSEQLKEQKKHQSKHEKELRQRMAELEKHEPEMPQNGLARYPGLNGYGELVWRISNFSRRLQRVQSGRGEDPMTSEPFYTSAFGYKIVVWAYINGRGKETGRSLSLYACVLCGEYDAVLSWPIKPRYTFSLLDQNPDPEARNDLTRTRKVHDFKRDDVRRKGIDRPGRDERAIIVGFDDFVRHEELEAGNFLADDILFVRILVDIPES</sequence>
<keyword evidence="8" id="KW-1185">Reference proteome</keyword>
<dbReference type="Gene3D" id="2.60.210.10">
    <property type="entry name" value="Apoptosis, Tumor Necrosis Factor Receptor Associated Protein 2, Chain A"/>
    <property type="match status" value="1"/>
</dbReference>
<dbReference type="STRING" id="46731.A0A3M6TXI0"/>
<accession>A0A3M6TXI0</accession>
<proteinExistence type="predicted"/>
<evidence type="ECO:0000256" key="1">
    <source>
        <dbReference type="ARBA" id="ARBA00022723"/>
    </source>
</evidence>
<dbReference type="EMBL" id="RCHS01002737">
    <property type="protein sequence ID" value="RMX46066.1"/>
    <property type="molecule type" value="Genomic_DNA"/>
</dbReference>
<dbReference type="Proteomes" id="UP000275408">
    <property type="component" value="Unassembled WGS sequence"/>
</dbReference>
<dbReference type="GO" id="GO:0031625">
    <property type="term" value="F:ubiquitin protein ligase binding"/>
    <property type="evidence" value="ECO:0007669"/>
    <property type="project" value="TreeGrafter"/>
</dbReference>
<comment type="caution">
    <text evidence="7">The sequence shown here is derived from an EMBL/GenBank/DDBJ whole genome shotgun (WGS) entry which is preliminary data.</text>
</comment>
<dbReference type="OrthoDB" id="5949002at2759"/>
<dbReference type="SMART" id="SM00061">
    <property type="entry name" value="MATH"/>
    <property type="match status" value="1"/>
</dbReference>
<feature type="domain" description="MATH" evidence="6">
    <location>
        <begin position="389"/>
        <end position="545"/>
    </location>
</feature>
<feature type="non-terminal residue" evidence="7">
    <location>
        <position position="1"/>
    </location>
</feature>
<evidence type="ECO:0000256" key="2">
    <source>
        <dbReference type="ARBA" id="ARBA00022737"/>
    </source>
</evidence>
<evidence type="ECO:0000259" key="6">
    <source>
        <dbReference type="PROSITE" id="PS50144"/>
    </source>
</evidence>
<dbReference type="GO" id="GO:0008270">
    <property type="term" value="F:zinc ion binding"/>
    <property type="evidence" value="ECO:0007669"/>
    <property type="project" value="UniProtKB-KW"/>
</dbReference>
<reference evidence="7 8" key="1">
    <citation type="journal article" date="2018" name="Sci. Rep.">
        <title>Comparative analysis of the Pocillopora damicornis genome highlights role of immune system in coral evolution.</title>
        <authorList>
            <person name="Cunning R."/>
            <person name="Bay R.A."/>
            <person name="Gillette P."/>
            <person name="Baker A.C."/>
            <person name="Traylor-Knowles N."/>
        </authorList>
    </citation>
    <scope>NUCLEOTIDE SEQUENCE [LARGE SCALE GENOMIC DNA]</scope>
    <source>
        <strain evidence="7">RSMAS</strain>
        <tissue evidence="7">Whole animal</tissue>
    </source>
</reference>
<evidence type="ECO:0000313" key="8">
    <source>
        <dbReference type="Proteomes" id="UP000275408"/>
    </source>
</evidence>
<dbReference type="InterPro" id="IPR001293">
    <property type="entry name" value="Znf_TRAF"/>
</dbReference>
<feature type="coiled-coil region" evidence="5">
    <location>
        <begin position="305"/>
        <end position="371"/>
    </location>
</feature>
<dbReference type="GO" id="GO:0043122">
    <property type="term" value="P:regulation of canonical NF-kappaB signal transduction"/>
    <property type="evidence" value="ECO:0007669"/>
    <property type="project" value="TreeGrafter"/>
</dbReference>
<evidence type="ECO:0000256" key="5">
    <source>
        <dbReference type="SAM" id="Coils"/>
    </source>
</evidence>
<keyword evidence="2" id="KW-0677">Repeat</keyword>
<keyword evidence="4" id="KW-0862">Zinc</keyword>
<dbReference type="PANTHER" id="PTHR10131:SF94">
    <property type="entry name" value="TNF RECEPTOR-ASSOCIATED FACTOR 4"/>
    <property type="match status" value="1"/>
</dbReference>
<dbReference type="SUPFAM" id="SSF49599">
    <property type="entry name" value="TRAF domain-like"/>
    <property type="match status" value="2"/>
</dbReference>
<organism evidence="7 8">
    <name type="scientific">Pocillopora damicornis</name>
    <name type="common">Cauliflower coral</name>
    <name type="synonym">Millepora damicornis</name>
    <dbReference type="NCBI Taxonomy" id="46731"/>
    <lineage>
        <taxon>Eukaryota</taxon>
        <taxon>Metazoa</taxon>
        <taxon>Cnidaria</taxon>
        <taxon>Anthozoa</taxon>
        <taxon>Hexacorallia</taxon>
        <taxon>Scleractinia</taxon>
        <taxon>Astrocoeniina</taxon>
        <taxon>Pocilloporidae</taxon>
        <taxon>Pocillopora</taxon>
    </lineage>
</organism>
<protein>
    <recommendedName>
        <fullName evidence="6">MATH domain-containing protein</fullName>
    </recommendedName>
</protein>
<dbReference type="AlphaFoldDB" id="A0A3M6TXI0"/>
<gene>
    <name evidence="7" type="ORF">pdam_00001995</name>
</gene>
<dbReference type="PROSITE" id="PS50144">
    <property type="entry name" value="MATH"/>
    <property type="match status" value="1"/>
</dbReference>
<dbReference type="PANTHER" id="PTHR10131">
    <property type="entry name" value="TNF RECEPTOR ASSOCIATED FACTOR"/>
    <property type="match status" value="1"/>
</dbReference>
<evidence type="ECO:0000256" key="4">
    <source>
        <dbReference type="ARBA" id="ARBA00022833"/>
    </source>
</evidence>
<name>A0A3M6TXI0_POCDA</name>
<evidence type="ECO:0000256" key="3">
    <source>
        <dbReference type="ARBA" id="ARBA00022771"/>
    </source>
</evidence>